<proteinExistence type="predicted"/>
<keyword evidence="1" id="KW-0433">Leucine-rich repeat</keyword>
<feature type="non-terminal residue" evidence="4">
    <location>
        <position position="1"/>
    </location>
</feature>
<comment type="caution">
    <text evidence="4">The sequence shown here is derived from an EMBL/GenBank/DDBJ whole genome shotgun (WGS) entry which is preliminary data.</text>
</comment>
<dbReference type="InterPro" id="IPR002182">
    <property type="entry name" value="NB-ARC"/>
</dbReference>
<dbReference type="GO" id="GO:0043531">
    <property type="term" value="F:ADP binding"/>
    <property type="evidence" value="ECO:0007669"/>
    <property type="project" value="InterPro"/>
</dbReference>
<evidence type="ECO:0000259" key="3">
    <source>
        <dbReference type="PROSITE" id="PS50104"/>
    </source>
</evidence>
<dbReference type="Gene3D" id="1.10.8.430">
    <property type="entry name" value="Helical domain of apoptotic protease-activating factors"/>
    <property type="match status" value="1"/>
</dbReference>
<dbReference type="InterPro" id="IPR000157">
    <property type="entry name" value="TIR_dom"/>
</dbReference>
<evidence type="ECO:0000256" key="1">
    <source>
        <dbReference type="ARBA" id="ARBA00022614"/>
    </source>
</evidence>
<dbReference type="Pfam" id="PF23282">
    <property type="entry name" value="WHD_ROQ1"/>
    <property type="match status" value="1"/>
</dbReference>
<dbReference type="Gene3D" id="3.40.50.10140">
    <property type="entry name" value="Toll/interleukin-1 receptor homology (TIR) domain"/>
    <property type="match status" value="1"/>
</dbReference>
<dbReference type="Pfam" id="PF01582">
    <property type="entry name" value="TIR"/>
    <property type="match status" value="1"/>
</dbReference>
<evidence type="ECO:0000313" key="4">
    <source>
        <dbReference type="EMBL" id="CAI0453037.1"/>
    </source>
</evidence>
<feature type="domain" description="TIR" evidence="3">
    <location>
        <begin position="1"/>
        <end position="83"/>
    </location>
</feature>
<dbReference type="InterPro" id="IPR027417">
    <property type="entry name" value="P-loop_NTPase"/>
</dbReference>
<dbReference type="SUPFAM" id="SSF52058">
    <property type="entry name" value="L domain-like"/>
    <property type="match status" value="1"/>
</dbReference>
<dbReference type="SUPFAM" id="SSF52540">
    <property type="entry name" value="P-loop containing nucleoside triphosphate hydrolases"/>
    <property type="match status" value="1"/>
</dbReference>
<dbReference type="GO" id="GO:0007165">
    <property type="term" value="P:signal transduction"/>
    <property type="evidence" value="ECO:0007669"/>
    <property type="project" value="InterPro"/>
</dbReference>
<organism evidence="4 5">
    <name type="scientific">Linum tenue</name>
    <dbReference type="NCBI Taxonomy" id="586396"/>
    <lineage>
        <taxon>Eukaryota</taxon>
        <taxon>Viridiplantae</taxon>
        <taxon>Streptophyta</taxon>
        <taxon>Embryophyta</taxon>
        <taxon>Tracheophyta</taxon>
        <taxon>Spermatophyta</taxon>
        <taxon>Magnoliopsida</taxon>
        <taxon>eudicotyledons</taxon>
        <taxon>Gunneridae</taxon>
        <taxon>Pentapetalae</taxon>
        <taxon>rosids</taxon>
        <taxon>fabids</taxon>
        <taxon>Malpighiales</taxon>
        <taxon>Linaceae</taxon>
        <taxon>Linum</taxon>
    </lineage>
</organism>
<reference evidence="4" key="1">
    <citation type="submission" date="2022-08" db="EMBL/GenBank/DDBJ databases">
        <authorList>
            <person name="Gutierrez-Valencia J."/>
        </authorList>
    </citation>
    <scope>NUCLEOTIDE SEQUENCE</scope>
</reference>
<keyword evidence="5" id="KW-1185">Reference proteome</keyword>
<dbReference type="Gene3D" id="3.40.50.300">
    <property type="entry name" value="P-loop containing nucleotide triphosphate hydrolases"/>
    <property type="match status" value="1"/>
</dbReference>
<dbReference type="Pfam" id="PF00931">
    <property type="entry name" value="NB-ARC"/>
    <property type="match status" value="1"/>
</dbReference>
<sequence>QSKVYVPIFSENYADSKWCLRELAAIVERQGRNRGCIILPIFYMVDPRDVRHQSGPYRNAFRQHEQNVDEETIRIWKDALNKVGALKGWHVKSNDEYVLPYSCLSEYSFTKLLIGAIADLVTGVVWSHLSKNNNVLEIDKLIGIDDHVEAVKESMALDSPCMKIVGIYGMGGIGKTTIAKAVYNDVSAQFDRCSFVENVREMLEQKDGVITLQKHIVSNILMVNIAESIVNNSEGIRAIRDVSRFKFLVVLDDVDETFEFEKILGNMENFVSGSRFIFTSRNVKVLSMLADDIKLYRVQEMSHQHSLQLFCNYAFKKDIPPSNYETLSNDIVSVAAGLPLTLKVVGSLLFQEEEEIWRDKLKQLKEIPEQKVVDRLKISYDTLNEEAKRIFLDIACFFVGEDKEIASYMWSDLGFFPTTNINILNQRSMIGIVVAGSRKKLIFQMHDQLRDMGREIVRQENIRHPWKTSRIWSKEKALNVLLNKKGTNQVEGIRMNLNMEELGTISKECFMNLSELRYLDINVSVLIDDFGDYIPNLRWLRLRNGPSDNFNVENLVILEVSSFSFNACTQMASKLKVLKLSGYWLNEFPQFPHSGSLEILELVDSFRHPLIRKDLDIGNLRNLKELRLGECGVREIAGGRIGMMPWENLKVLYLDDCEVREITGGTLGTMPLENMKAMHLLPSSLTSLFVIKCPKLEWLPNLDNLVNLTGLHIHGCPVLKEILGLQGLKSLETLSLSGLEAVRSVDGLDSLYSLKSIQINACSALERLASTASLSQRLFISIRNCPCLTEILGLGGLQPWETVHLHDVLRLRRLHGFETVPPLIMLGGVVIRNCPLLTSLAQEDRPLQQNG</sequence>
<name>A0AAV0N3B1_9ROSI</name>
<dbReference type="Gene3D" id="3.80.10.10">
    <property type="entry name" value="Ribonuclease Inhibitor"/>
    <property type="match status" value="2"/>
</dbReference>
<evidence type="ECO:0000256" key="2">
    <source>
        <dbReference type="ARBA" id="ARBA00022737"/>
    </source>
</evidence>
<dbReference type="PROSITE" id="PS50104">
    <property type="entry name" value="TIR"/>
    <property type="match status" value="1"/>
</dbReference>
<dbReference type="PRINTS" id="PR00364">
    <property type="entry name" value="DISEASERSIST"/>
</dbReference>
<dbReference type="GO" id="GO:0006952">
    <property type="term" value="P:defense response"/>
    <property type="evidence" value="ECO:0007669"/>
    <property type="project" value="InterPro"/>
</dbReference>
<dbReference type="EMBL" id="CAMGYJ010000007">
    <property type="protein sequence ID" value="CAI0453037.1"/>
    <property type="molecule type" value="Genomic_DNA"/>
</dbReference>
<accession>A0AAV0N3B1</accession>
<dbReference type="InterPro" id="IPR035897">
    <property type="entry name" value="Toll_tir_struct_dom_sf"/>
</dbReference>
<dbReference type="PANTHER" id="PTHR11017:SF570">
    <property type="entry name" value="DISEASE RESISTANCE PROTEIN (TIR-NBS CLASS)-RELATED"/>
    <property type="match status" value="1"/>
</dbReference>
<dbReference type="InterPro" id="IPR044974">
    <property type="entry name" value="Disease_R_plants"/>
</dbReference>
<evidence type="ECO:0000313" key="5">
    <source>
        <dbReference type="Proteomes" id="UP001154282"/>
    </source>
</evidence>
<dbReference type="AlphaFoldDB" id="A0AAV0N3B1"/>
<dbReference type="PANTHER" id="PTHR11017">
    <property type="entry name" value="LEUCINE-RICH REPEAT-CONTAINING PROTEIN"/>
    <property type="match status" value="1"/>
</dbReference>
<dbReference type="Proteomes" id="UP001154282">
    <property type="component" value="Unassembled WGS sequence"/>
</dbReference>
<gene>
    <name evidence="4" type="ORF">LITE_LOCUS31441</name>
</gene>
<dbReference type="InterPro" id="IPR032675">
    <property type="entry name" value="LRR_dom_sf"/>
</dbReference>
<dbReference type="InterPro" id="IPR042197">
    <property type="entry name" value="Apaf_helical"/>
</dbReference>
<dbReference type="SUPFAM" id="SSF52200">
    <property type="entry name" value="Toll/Interleukin receptor TIR domain"/>
    <property type="match status" value="1"/>
</dbReference>
<protein>
    <recommendedName>
        <fullName evidence="3">TIR domain-containing protein</fullName>
    </recommendedName>
</protein>
<dbReference type="InterPro" id="IPR058192">
    <property type="entry name" value="WHD_ROQ1-like"/>
</dbReference>
<keyword evidence="2" id="KW-0677">Repeat</keyword>